<keyword evidence="4 5" id="KW-0413">Isomerase</keyword>
<reference evidence="9 10" key="2">
    <citation type="submission" date="2018-03" db="EMBL/GenBank/DDBJ databases">
        <title>The ancient ancestry and fast evolution of plastids.</title>
        <authorList>
            <person name="Moore K.R."/>
            <person name="Magnabosco C."/>
            <person name="Momper L."/>
            <person name="Gold D.A."/>
            <person name="Bosak T."/>
            <person name="Fournier G.P."/>
        </authorList>
    </citation>
    <scope>NUCLEOTIDE SEQUENCE [LARGE SCALE GENOMIC DNA]</scope>
    <source>
        <strain evidence="9 10">ULC18</strain>
    </source>
</reference>
<dbReference type="EMBL" id="PVWK01000079">
    <property type="protein sequence ID" value="PSB28506.1"/>
    <property type="molecule type" value="Genomic_DNA"/>
</dbReference>
<evidence type="ECO:0000256" key="3">
    <source>
        <dbReference type="ARBA" id="ARBA00023110"/>
    </source>
</evidence>
<evidence type="ECO:0000259" key="8">
    <source>
        <dbReference type="PROSITE" id="PS50059"/>
    </source>
</evidence>
<evidence type="ECO:0000256" key="7">
    <source>
        <dbReference type="SAM" id="MobiDB-lite"/>
    </source>
</evidence>
<dbReference type="PANTHER" id="PTHR43811:SF19">
    <property type="entry name" value="39 KDA FK506-BINDING NUCLEAR PROTEIN"/>
    <property type="match status" value="1"/>
</dbReference>
<evidence type="ECO:0000256" key="6">
    <source>
        <dbReference type="RuleBase" id="RU003915"/>
    </source>
</evidence>
<dbReference type="InterPro" id="IPR046357">
    <property type="entry name" value="PPIase_dom_sf"/>
</dbReference>
<comment type="catalytic activity">
    <reaction evidence="1 5 6">
        <text>[protein]-peptidylproline (omega=180) = [protein]-peptidylproline (omega=0)</text>
        <dbReference type="Rhea" id="RHEA:16237"/>
        <dbReference type="Rhea" id="RHEA-COMP:10747"/>
        <dbReference type="Rhea" id="RHEA-COMP:10748"/>
        <dbReference type="ChEBI" id="CHEBI:83833"/>
        <dbReference type="ChEBI" id="CHEBI:83834"/>
        <dbReference type="EC" id="5.2.1.8"/>
    </reaction>
</comment>
<sequence>MKEILVSLGVMLACLVVLVVSQIGGKPDVAIASEMTTGKPQVVATTTKLSDRVPTASTLVADASATPTPKKPGAKPVSATPSGAGDQATVTTPSGLKYVDLMEGTGASPQTGQTVVVHYTGTLEDGTKFDSSRDRNQPFQFKIGVGQVIKGWDEGVGSMKVGGRRQLIIPSELGYGARGAGGVIPPNATLLFDVELLKLS</sequence>
<evidence type="ECO:0000256" key="1">
    <source>
        <dbReference type="ARBA" id="ARBA00000971"/>
    </source>
</evidence>
<organism evidence="9 10">
    <name type="scientific">Stenomitos frigidus ULC18</name>
    <dbReference type="NCBI Taxonomy" id="2107698"/>
    <lineage>
        <taxon>Bacteria</taxon>
        <taxon>Bacillati</taxon>
        <taxon>Cyanobacteriota</taxon>
        <taxon>Cyanophyceae</taxon>
        <taxon>Leptolyngbyales</taxon>
        <taxon>Leptolyngbyaceae</taxon>
        <taxon>Stenomitos</taxon>
    </lineage>
</organism>
<dbReference type="Proteomes" id="UP000239576">
    <property type="component" value="Unassembled WGS sequence"/>
</dbReference>
<dbReference type="PANTHER" id="PTHR43811">
    <property type="entry name" value="FKBP-TYPE PEPTIDYL-PROLYL CIS-TRANS ISOMERASE FKPA"/>
    <property type="match status" value="1"/>
</dbReference>
<dbReference type="FunFam" id="3.10.50.40:FF:000047">
    <property type="entry name" value="Peptidylprolyl isomerase"/>
    <property type="match status" value="1"/>
</dbReference>
<accession>A0A2T1E6Z6</accession>
<evidence type="ECO:0000256" key="2">
    <source>
        <dbReference type="ARBA" id="ARBA00006577"/>
    </source>
</evidence>
<feature type="domain" description="PPIase FKBP-type" evidence="8">
    <location>
        <begin position="112"/>
        <end position="200"/>
    </location>
</feature>
<dbReference type="SUPFAM" id="SSF54534">
    <property type="entry name" value="FKBP-like"/>
    <property type="match status" value="1"/>
</dbReference>
<reference evidence="10" key="1">
    <citation type="submission" date="2018-02" db="EMBL/GenBank/DDBJ databases">
        <authorList>
            <person name="Moore K."/>
            <person name="Momper L."/>
        </authorList>
    </citation>
    <scope>NUCLEOTIDE SEQUENCE [LARGE SCALE GENOMIC DNA]</scope>
    <source>
        <strain evidence="10">ULC18</strain>
    </source>
</reference>
<evidence type="ECO:0000313" key="9">
    <source>
        <dbReference type="EMBL" id="PSB28506.1"/>
    </source>
</evidence>
<dbReference type="Pfam" id="PF00254">
    <property type="entry name" value="FKBP_C"/>
    <property type="match status" value="1"/>
</dbReference>
<evidence type="ECO:0000256" key="4">
    <source>
        <dbReference type="ARBA" id="ARBA00023235"/>
    </source>
</evidence>
<dbReference type="RefSeq" id="WP_106256806.1">
    <property type="nucleotide sequence ID" value="NZ_CAWNSW010000001.1"/>
</dbReference>
<keyword evidence="10" id="KW-1185">Reference proteome</keyword>
<keyword evidence="3 5" id="KW-0697">Rotamase</keyword>
<protein>
    <recommendedName>
        <fullName evidence="6">Peptidyl-prolyl cis-trans isomerase</fullName>
        <ecNumber evidence="6">5.2.1.8</ecNumber>
    </recommendedName>
</protein>
<dbReference type="Gene3D" id="3.10.50.40">
    <property type="match status" value="1"/>
</dbReference>
<evidence type="ECO:0000313" key="10">
    <source>
        <dbReference type="Proteomes" id="UP000239576"/>
    </source>
</evidence>
<proteinExistence type="inferred from homology"/>
<dbReference type="EC" id="5.2.1.8" evidence="6"/>
<dbReference type="GO" id="GO:0003755">
    <property type="term" value="F:peptidyl-prolyl cis-trans isomerase activity"/>
    <property type="evidence" value="ECO:0007669"/>
    <property type="project" value="UniProtKB-UniRule"/>
</dbReference>
<evidence type="ECO:0000256" key="5">
    <source>
        <dbReference type="PROSITE-ProRule" id="PRU00277"/>
    </source>
</evidence>
<dbReference type="InterPro" id="IPR001179">
    <property type="entry name" value="PPIase_FKBP_dom"/>
</dbReference>
<comment type="similarity">
    <text evidence="2 6">Belongs to the FKBP-type PPIase family.</text>
</comment>
<dbReference type="AlphaFoldDB" id="A0A2T1E6Z6"/>
<name>A0A2T1E6Z6_9CYAN</name>
<gene>
    <name evidence="9" type="ORF">C7B82_13470</name>
</gene>
<dbReference type="OrthoDB" id="280278at2"/>
<dbReference type="PROSITE" id="PS50059">
    <property type="entry name" value="FKBP_PPIASE"/>
    <property type="match status" value="1"/>
</dbReference>
<feature type="region of interest" description="Disordered" evidence="7">
    <location>
        <begin position="55"/>
        <end position="90"/>
    </location>
</feature>
<comment type="caution">
    <text evidence="9">The sequence shown here is derived from an EMBL/GenBank/DDBJ whole genome shotgun (WGS) entry which is preliminary data.</text>
</comment>